<evidence type="ECO:0000259" key="4">
    <source>
        <dbReference type="PROSITE" id="PS50835"/>
    </source>
</evidence>
<dbReference type="SMART" id="SM00409">
    <property type="entry name" value="IG"/>
    <property type="match status" value="2"/>
</dbReference>
<dbReference type="InterPro" id="IPR003599">
    <property type="entry name" value="Ig_sub"/>
</dbReference>
<dbReference type="Proteomes" id="UP000694565">
    <property type="component" value="Unplaced"/>
</dbReference>
<dbReference type="SMART" id="SM00408">
    <property type="entry name" value="IGc2"/>
    <property type="match status" value="2"/>
</dbReference>
<dbReference type="FunFam" id="2.60.40.10:FF:001272">
    <property type="entry name" value="titin isoform X1"/>
    <property type="match status" value="1"/>
</dbReference>
<keyword evidence="6" id="KW-1185">Reference proteome</keyword>
<feature type="compositionally biased region" description="Low complexity" evidence="3">
    <location>
        <begin position="139"/>
        <end position="156"/>
    </location>
</feature>
<dbReference type="FunFam" id="2.60.40.10:FF:001213">
    <property type="entry name" value="titin isoform X1"/>
    <property type="match status" value="1"/>
</dbReference>
<dbReference type="AlphaFoldDB" id="A0A8C2ZLL8"/>
<reference evidence="5" key="2">
    <citation type="submission" date="2025-09" db="UniProtKB">
        <authorList>
            <consortium name="Ensembl"/>
        </authorList>
    </citation>
    <scope>IDENTIFICATION</scope>
</reference>
<feature type="domain" description="Ig-like" evidence="4">
    <location>
        <begin position="162"/>
        <end position="248"/>
    </location>
</feature>
<evidence type="ECO:0000256" key="3">
    <source>
        <dbReference type="SAM" id="MobiDB-lite"/>
    </source>
</evidence>
<dbReference type="InterPro" id="IPR036179">
    <property type="entry name" value="Ig-like_dom_sf"/>
</dbReference>
<dbReference type="Gene3D" id="2.60.40.10">
    <property type="entry name" value="Immunoglobulins"/>
    <property type="match status" value="2"/>
</dbReference>
<dbReference type="PANTHER" id="PTHR47633:SF8">
    <property type="entry name" value="SPEG NEIGHBOR PROTEIN"/>
    <property type="match status" value="1"/>
</dbReference>
<keyword evidence="1" id="KW-0677">Repeat</keyword>
<dbReference type="InterPro" id="IPR003598">
    <property type="entry name" value="Ig_sub2"/>
</dbReference>
<reference evidence="5" key="1">
    <citation type="submission" date="2025-08" db="UniProtKB">
        <authorList>
            <consortium name="Ensembl"/>
        </authorList>
    </citation>
    <scope>IDENTIFICATION</scope>
</reference>
<evidence type="ECO:0000313" key="5">
    <source>
        <dbReference type="Ensembl" id="ENSCLMP00005029461.1"/>
    </source>
</evidence>
<dbReference type="PROSITE" id="PS50835">
    <property type="entry name" value="IG_LIKE"/>
    <property type="match status" value="2"/>
</dbReference>
<evidence type="ECO:0000256" key="2">
    <source>
        <dbReference type="ARBA" id="ARBA00023319"/>
    </source>
</evidence>
<evidence type="ECO:0000313" key="6">
    <source>
        <dbReference type="Proteomes" id="UP000694565"/>
    </source>
</evidence>
<proteinExistence type="predicted"/>
<feature type="region of interest" description="Disordered" evidence="3">
    <location>
        <begin position="138"/>
        <end position="169"/>
    </location>
</feature>
<accession>A0A8C2ZLL8</accession>
<dbReference type="SUPFAM" id="SSF48726">
    <property type="entry name" value="Immunoglobulin"/>
    <property type="match status" value="2"/>
</dbReference>
<evidence type="ECO:0000256" key="1">
    <source>
        <dbReference type="ARBA" id="ARBA00022737"/>
    </source>
</evidence>
<dbReference type="Pfam" id="PF07679">
    <property type="entry name" value="I-set"/>
    <property type="match status" value="2"/>
</dbReference>
<feature type="domain" description="Ig-like" evidence="4">
    <location>
        <begin position="28"/>
        <end position="113"/>
    </location>
</feature>
<organism evidence="5 6">
    <name type="scientific">Cyclopterus lumpus</name>
    <name type="common">Lumpsucker</name>
    <dbReference type="NCBI Taxonomy" id="8103"/>
    <lineage>
        <taxon>Eukaryota</taxon>
        <taxon>Metazoa</taxon>
        <taxon>Chordata</taxon>
        <taxon>Craniata</taxon>
        <taxon>Vertebrata</taxon>
        <taxon>Euteleostomi</taxon>
        <taxon>Actinopterygii</taxon>
        <taxon>Neopterygii</taxon>
        <taxon>Teleostei</taxon>
        <taxon>Neoteleostei</taxon>
        <taxon>Acanthomorphata</taxon>
        <taxon>Eupercaria</taxon>
        <taxon>Perciformes</taxon>
        <taxon>Cottioidei</taxon>
        <taxon>Cottales</taxon>
        <taxon>Cyclopteridae</taxon>
        <taxon>Cyclopterus</taxon>
    </lineage>
</organism>
<dbReference type="InterPro" id="IPR013783">
    <property type="entry name" value="Ig-like_fold"/>
</dbReference>
<protein>
    <recommendedName>
        <fullName evidence="4">Ig-like domain-containing protein</fullName>
    </recommendedName>
</protein>
<dbReference type="Ensembl" id="ENSCLMT00005030802.1">
    <property type="protein sequence ID" value="ENSCLMP00005029461.1"/>
    <property type="gene ID" value="ENSCLMG00005014372.1"/>
</dbReference>
<dbReference type="InterPro" id="IPR040849">
    <property type="entry name" value="MyBP-C_THB"/>
</dbReference>
<sequence>TPSPSSRPNGIKKINKEIKCNRFLLFSARVIEFTKKIKDIKITEKKKAIFECEISEPNTQVMWMKDGQELDVSEYTVTAEKFVHRLMIQTVRMSDAGEYSVVAGSSVSKAQLTVEGRDVRIAEPAEREITVRRTCCVLDSSSSSSPSSSSSSSSDSAEPRYPPVFDRKLSPQEVTVGDKSVATFIAKVGGDPIPSVKWMKGKWRQITHGGRISIDQKGQEAKLEIREVTKSDSGQYRCVASNKHGEIECGADMHVDEKKGADEFSSVTPLGRLAEPKPDCLCLVLRTPSKQKSPQEEKDVDIVELLRNVDPKEYEKYARMYGITDFRGLLQAIEQLKKEKKSDF</sequence>
<dbReference type="InterPro" id="IPR007110">
    <property type="entry name" value="Ig-like_dom"/>
</dbReference>
<dbReference type="GeneTree" id="ENSGT01110000267173"/>
<dbReference type="InterPro" id="IPR013098">
    <property type="entry name" value="Ig_I-set"/>
</dbReference>
<keyword evidence="2" id="KW-0393">Immunoglobulin domain</keyword>
<dbReference type="PANTHER" id="PTHR47633">
    <property type="entry name" value="IMMUNOGLOBULIN"/>
    <property type="match status" value="1"/>
</dbReference>
<dbReference type="Pfam" id="PF18362">
    <property type="entry name" value="THB"/>
    <property type="match status" value="1"/>
</dbReference>
<name>A0A8C2ZLL8_CYCLU</name>
<dbReference type="GO" id="GO:0004672">
    <property type="term" value="F:protein kinase activity"/>
    <property type="evidence" value="ECO:0007669"/>
    <property type="project" value="TreeGrafter"/>
</dbReference>